<feature type="signal peptide" evidence="1">
    <location>
        <begin position="1"/>
        <end position="29"/>
    </location>
</feature>
<evidence type="ECO:0000256" key="1">
    <source>
        <dbReference type="SAM" id="SignalP"/>
    </source>
</evidence>
<protein>
    <recommendedName>
        <fullName evidence="4">DUF3108 domain-containing protein</fullName>
    </recommendedName>
</protein>
<organism evidence="2 3">
    <name type="scientific">Mucilaginibacter ginsenosidivorax</name>
    <dbReference type="NCBI Taxonomy" id="862126"/>
    <lineage>
        <taxon>Bacteria</taxon>
        <taxon>Pseudomonadati</taxon>
        <taxon>Bacteroidota</taxon>
        <taxon>Sphingobacteriia</taxon>
        <taxon>Sphingobacteriales</taxon>
        <taxon>Sphingobacteriaceae</taxon>
        <taxon>Mucilaginibacter</taxon>
    </lineage>
</organism>
<keyword evidence="3" id="KW-1185">Reference proteome</keyword>
<evidence type="ECO:0000313" key="2">
    <source>
        <dbReference type="EMBL" id="QEC77591.1"/>
    </source>
</evidence>
<dbReference type="Pfam" id="PF11306">
    <property type="entry name" value="DUF3108"/>
    <property type="match status" value="1"/>
</dbReference>
<feature type="chain" id="PRO_5022800721" description="DUF3108 domain-containing protein" evidence="1">
    <location>
        <begin position="30"/>
        <end position="270"/>
    </location>
</feature>
<dbReference type="AlphaFoldDB" id="A0A5B8W1J6"/>
<evidence type="ECO:0008006" key="4">
    <source>
        <dbReference type="Google" id="ProtNLM"/>
    </source>
</evidence>
<dbReference type="OrthoDB" id="6057441at2"/>
<accession>A0A5B8W1J6</accession>
<dbReference type="RefSeq" id="WP_147055424.1">
    <property type="nucleotide sequence ID" value="NZ_CP042437.1"/>
</dbReference>
<evidence type="ECO:0000313" key="3">
    <source>
        <dbReference type="Proteomes" id="UP000321362"/>
    </source>
</evidence>
<reference evidence="2 3" key="1">
    <citation type="journal article" date="2013" name="J. Microbiol.">
        <title>Mucilaginibacter ginsenosidivorax sp. nov., with ginsenoside converting activity isolated from sediment.</title>
        <authorList>
            <person name="Kim J.K."/>
            <person name="Choi T.E."/>
            <person name="Liu Q.M."/>
            <person name="Park H.Y."/>
            <person name="Yi T.H."/>
            <person name="Yoon M.H."/>
            <person name="Kim S.C."/>
            <person name="Im W.T."/>
        </authorList>
    </citation>
    <scope>NUCLEOTIDE SEQUENCE [LARGE SCALE GENOMIC DNA]</scope>
    <source>
        <strain evidence="2 3">KHI28</strain>
    </source>
</reference>
<dbReference type="Proteomes" id="UP000321362">
    <property type="component" value="Chromosome"/>
</dbReference>
<dbReference type="InterPro" id="IPR021457">
    <property type="entry name" value="DUF3108"/>
</dbReference>
<gene>
    <name evidence="2" type="ORF">FSB76_17185</name>
</gene>
<keyword evidence="1" id="KW-0732">Signal</keyword>
<dbReference type="KEGG" id="mgk:FSB76_17185"/>
<proteinExistence type="predicted"/>
<sequence length="270" mass="30972">MKTEHIIEKIIAITLTLLLLAAHCPRAMAQTDTIRLKDKRLILANLKPGLRQYLVYFQNPKDDRRLRMSVWLRDVETGNRNGEEIISVTQHWYAADSASYRSTFSANRASDFTPVYHSETIGTKTKAFNWAAAQITGADTVKNNLAKDFLLNVKEPYFNWNLDIETFEMLPLAAGKTFAINFYDAVSNTPEYAVYKVTGSEELATLDNEKVDCWKLLTEADYKGQHYTQTFWISKNSHEFLREEDFFSGGYRYKIKLPGAAPDVVKRFGK</sequence>
<dbReference type="EMBL" id="CP042437">
    <property type="protein sequence ID" value="QEC77591.1"/>
    <property type="molecule type" value="Genomic_DNA"/>
</dbReference>
<name>A0A5B8W1J6_9SPHI</name>